<dbReference type="InterPro" id="IPR017896">
    <property type="entry name" value="4Fe4S_Fe-S-bd"/>
</dbReference>
<dbReference type="InterPro" id="IPR017900">
    <property type="entry name" value="4Fe4S_Fe_S_CS"/>
</dbReference>
<evidence type="ECO:0000313" key="9">
    <source>
        <dbReference type="Proteomes" id="UP000779508"/>
    </source>
</evidence>
<protein>
    <recommendedName>
        <fullName evidence="2">Ferredoxin</fullName>
    </recommendedName>
</protein>
<keyword evidence="5" id="KW-0408">Iron</keyword>
<comment type="function">
    <text evidence="1">Ferredoxins are iron-sulfur proteins that transfer electrons in a wide variety of metabolic reactions.</text>
</comment>
<feature type="domain" description="4Fe-4S ferredoxin-type" evidence="7">
    <location>
        <begin position="148"/>
        <end position="175"/>
    </location>
</feature>
<dbReference type="PANTHER" id="PTHR24960">
    <property type="entry name" value="PHOTOSYSTEM I IRON-SULFUR CENTER-RELATED"/>
    <property type="match status" value="1"/>
</dbReference>
<dbReference type="Pfam" id="PF00037">
    <property type="entry name" value="Fer4"/>
    <property type="match status" value="1"/>
</dbReference>
<dbReference type="Pfam" id="PF08369">
    <property type="entry name" value="PCP_red"/>
    <property type="match status" value="1"/>
</dbReference>
<sequence length="274" mass="31215">MEWSKEAEVRIKKAPFFVKNMARKKAEEVAKSRGKTRVDIEDIEIAKGSGELEDLSTMDLAIDGLKNTNFRDMALCGGIRECPLTLFNDEEVARIFDKVIKEEDLEKVIKGAIDEPILYHKKFKAAISGCPNSCSHPQIKDISIVGYSSPKINDGYCIGCYQCVKSCPEKLVTVDKNPRIDIKECIDCGRCIRSCPTESIRELEKGYRIYIGGRLGRRPHLAKKVVDVKSIQELEYVLRKLIVLYKQCIIQRKRFSKTVEESTIEEIQRKIGIH</sequence>
<evidence type="ECO:0000313" key="8">
    <source>
        <dbReference type="EMBL" id="MBU5678219.1"/>
    </source>
</evidence>
<dbReference type="PROSITE" id="PS51379">
    <property type="entry name" value="4FE4S_FER_2"/>
    <property type="match status" value="2"/>
</dbReference>
<dbReference type="PROSITE" id="PS00198">
    <property type="entry name" value="4FE4S_FER_1"/>
    <property type="match status" value="1"/>
</dbReference>
<gene>
    <name evidence="8" type="ORF">KQI88_17555</name>
</gene>
<evidence type="ECO:0000256" key="6">
    <source>
        <dbReference type="ARBA" id="ARBA00023014"/>
    </source>
</evidence>
<name>A0ABS6G6V3_9FIRM</name>
<evidence type="ECO:0000256" key="1">
    <source>
        <dbReference type="ARBA" id="ARBA00003532"/>
    </source>
</evidence>
<evidence type="ECO:0000256" key="4">
    <source>
        <dbReference type="ARBA" id="ARBA00022723"/>
    </source>
</evidence>
<dbReference type="EMBL" id="JAHLQK010000009">
    <property type="protein sequence ID" value="MBU5678219.1"/>
    <property type="molecule type" value="Genomic_DNA"/>
</dbReference>
<evidence type="ECO:0000256" key="3">
    <source>
        <dbReference type="ARBA" id="ARBA00022485"/>
    </source>
</evidence>
<reference evidence="8 9" key="1">
    <citation type="submission" date="2021-06" db="EMBL/GenBank/DDBJ databases">
        <authorList>
            <person name="Sun Q."/>
            <person name="Li D."/>
        </authorList>
    </citation>
    <scope>NUCLEOTIDE SEQUENCE [LARGE SCALE GENOMIC DNA]</scope>
    <source>
        <strain evidence="8 9">MSJ-5</strain>
    </source>
</reference>
<proteinExistence type="predicted"/>
<evidence type="ECO:0000259" key="7">
    <source>
        <dbReference type="PROSITE" id="PS51379"/>
    </source>
</evidence>
<dbReference type="PANTHER" id="PTHR24960:SF83">
    <property type="entry name" value="4FE-4S FERREDOXIN-TYPE DOMAIN-CONTAINING PROTEIN"/>
    <property type="match status" value="1"/>
</dbReference>
<keyword evidence="4" id="KW-0479">Metal-binding</keyword>
<dbReference type="Pfam" id="PF01077">
    <property type="entry name" value="NIR_SIR"/>
    <property type="match status" value="1"/>
</dbReference>
<keyword evidence="3" id="KW-0004">4Fe-4S</keyword>
<evidence type="ECO:0000256" key="2">
    <source>
        <dbReference type="ARBA" id="ARBA00013529"/>
    </source>
</evidence>
<keyword evidence="9" id="KW-1185">Reference proteome</keyword>
<dbReference type="InterPro" id="IPR006067">
    <property type="entry name" value="NO2/SO3_Rdtase_4Fe4S_dom"/>
</dbReference>
<organism evidence="8 9">
    <name type="scientific">Alkaliphilus flagellatus</name>
    <dbReference type="NCBI Taxonomy" id="2841507"/>
    <lineage>
        <taxon>Bacteria</taxon>
        <taxon>Bacillati</taxon>
        <taxon>Bacillota</taxon>
        <taxon>Clostridia</taxon>
        <taxon>Peptostreptococcales</taxon>
        <taxon>Natronincolaceae</taxon>
        <taxon>Alkaliphilus</taxon>
    </lineage>
</organism>
<comment type="caution">
    <text evidence="8">The sequence shown here is derived from an EMBL/GenBank/DDBJ whole genome shotgun (WGS) entry which is preliminary data.</text>
</comment>
<dbReference type="RefSeq" id="WP_216419602.1">
    <property type="nucleotide sequence ID" value="NZ_JAHLQK010000009.1"/>
</dbReference>
<dbReference type="InterPro" id="IPR013580">
    <property type="entry name" value="LI-POR_suB-like_C"/>
</dbReference>
<keyword evidence="6" id="KW-0411">Iron-sulfur</keyword>
<feature type="domain" description="4Fe-4S ferredoxin-type" evidence="7">
    <location>
        <begin position="176"/>
        <end position="206"/>
    </location>
</feature>
<dbReference type="Proteomes" id="UP000779508">
    <property type="component" value="Unassembled WGS sequence"/>
</dbReference>
<accession>A0ABS6G6V3</accession>
<evidence type="ECO:0000256" key="5">
    <source>
        <dbReference type="ARBA" id="ARBA00023004"/>
    </source>
</evidence>
<dbReference type="InterPro" id="IPR050157">
    <property type="entry name" value="PSI_iron-sulfur_center"/>
</dbReference>